<dbReference type="PANTHER" id="PTHR46599:SF3">
    <property type="entry name" value="PIGGYBAC TRANSPOSABLE ELEMENT-DERIVED PROTEIN 4"/>
    <property type="match status" value="1"/>
</dbReference>
<dbReference type="InterPro" id="IPR029526">
    <property type="entry name" value="PGBD"/>
</dbReference>
<dbReference type="Ensembl" id="ENSGWIT00000030143.1">
    <property type="protein sequence ID" value="ENSGWIP00000027631.1"/>
    <property type="gene ID" value="ENSGWIG00000014429.1"/>
</dbReference>
<organism evidence="3 4">
    <name type="scientific">Gouania willdenowi</name>
    <name type="common">Blunt-snouted clingfish</name>
    <name type="synonym">Lepadogaster willdenowi</name>
    <dbReference type="NCBI Taxonomy" id="441366"/>
    <lineage>
        <taxon>Eukaryota</taxon>
        <taxon>Metazoa</taxon>
        <taxon>Chordata</taxon>
        <taxon>Craniata</taxon>
        <taxon>Vertebrata</taxon>
        <taxon>Euteleostomi</taxon>
        <taxon>Actinopterygii</taxon>
        <taxon>Neopterygii</taxon>
        <taxon>Teleostei</taxon>
        <taxon>Neoteleostei</taxon>
        <taxon>Acanthomorphata</taxon>
        <taxon>Ovalentaria</taxon>
        <taxon>Blenniimorphae</taxon>
        <taxon>Blenniiformes</taxon>
        <taxon>Gobiesocoidei</taxon>
        <taxon>Gobiesocidae</taxon>
        <taxon>Gobiesocinae</taxon>
        <taxon>Gouania</taxon>
    </lineage>
</organism>
<dbReference type="Proteomes" id="UP000694680">
    <property type="component" value="Chromosome 4"/>
</dbReference>
<feature type="region of interest" description="Disordered" evidence="1">
    <location>
        <begin position="348"/>
        <end position="474"/>
    </location>
</feature>
<feature type="compositionally biased region" description="Polar residues" evidence="1">
    <location>
        <begin position="206"/>
        <end position="216"/>
    </location>
</feature>
<dbReference type="GeneID" id="114461463"/>
<dbReference type="RefSeq" id="XP_028299349.1">
    <property type="nucleotide sequence ID" value="XM_028443548.1"/>
</dbReference>
<name>A0A8C5EW13_GOUWI</name>
<accession>A0A8C5EW13</accession>
<keyword evidence="4" id="KW-1185">Reference proteome</keyword>
<feature type="domain" description="PiggyBac transposable element-derived protein" evidence="2">
    <location>
        <begin position="479"/>
        <end position="639"/>
    </location>
</feature>
<evidence type="ECO:0000256" key="1">
    <source>
        <dbReference type="SAM" id="MobiDB-lite"/>
    </source>
</evidence>
<protein>
    <submittedName>
        <fullName evidence="3">Uncharacterized LOC114461463</fullName>
    </submittedName>
</protein>
<dbReference type="PANTHER" id="PTHR46599">
    <property type="entry name" value="PIGGYBAC TRANSPOSABLE ELEMENT-DERIVED PROTEIN 4"/>
    <property type="match status" value="1"/>
</dbReference>
<reference evidence="3" key="1">
    <citation type="submission" date="2020-06" db="EMBL/GenBank/DDBJ databases">
        <authorList>
            <consortium name="Wellcome Sanger Institute Data Sharing"/>
        </authorList>
    </citation>
    <scope>NUCLEOTIDE SEQUENCE [LARGE SCALE GENOMIC DNA]</scope>
</reference>
<dbReference type="Pfam" id="PF13843">
    <property type="entry name" value="DDE_Tnp_1_7"/>
    <property type="match status" value="1"/>
</dbReference>
<reference evidence="3" key="2">
    <citation type="submission" date="2025-08" db="UniProtKB">
        <authorList>
            <consortium name="Ensembl"/>
        </authorList>
    </citation>
    <scope>IDENTIFICATION</scope>
</reference>
<sequence length="820" mass="93528">MEQFRAPSPLSLTANPADNWCSWEQSFRRYIAASGEKDEKAKIDILLHTIGEDALELYNTLTVRGEGDELTMEDVLQAFKDHCCPQRNVVFERVQYWSHQRTAGTSVNTFMTELRQKSKHCEFGIIENDMLRDKLVLSITDSDLKKRLIQERRLTLYRAIEICRATEEEKTLLQAIETEHGVQEVPVDSEMKIILPDKSLHHNTSRRSGSQSVPNTDENKKLVMAAFMPKVHLHRLHLQQSSVTNCVFSERKNVEQLLPERLHIKEEPEMISEGQEENQLCVQQETNSAACSVKCEDEEEKPQASQLHWRQITEFNIKEEPSTIQLVESLLQEQSMCRPTSTIESVAIVGEDNQQPGPSGETRRVSRRRISSKPSFSDESESDGFSEPDPDSSDEWLLPGTTWSSRVSSPDALERHEGDCASSRDPTPVGRAKKKARASSRDCGQDSGRYQTDLQPNEIPCTATSGPRNAAAQPDSDVPANFLELFLTDELLQLIVDQTNLYATQYFKARPGSQPHSRGNAWSPVSVAELKTFFGLSFLTGYVKKPSLVLYWSVDEVDATPYFTQTMSRNRFQIIWKFLHYNNNESQDATDKMYKVRPVLDYIMEKVREMYLPGRSICIDEGMMQLQKGQKCKVPQFNPECVVAYNAFMNGVDKLDQNVAYYPYIRRSLNWSKKFVAYLFQICMFNAFVLYKARHHGECKTLLEFMRSVVKSWTAKRHVVKEEEVAGVGTEGGGNLQEGQDTARAPYNSDPDSRLDGQIGRHKLEHLVSTTRKSKPVRRCRVCARKGKRSETRLYCKACCVPLHAGECFTAYHTKLNYSV</sequence>
<gene>
    <name evidence="3" type="primary">LOC114461463</name>
</gene>
<feature type="region of interest" description="Disordered" evidence="1">
    <location>
        <begin position="198"/>
        <end position="218"/>
    </location>
</feature>
<feature type="region of interest" description="Disordered" evidence="1">
    <location>
        <begin position="728"/>
        <end position="757"/>
    </location>
</feature>
<evidence type="ECO:0000313" key="3">
    <source>
        <dbReference type="Ensembl" id="ENSGWIP00000027631.1"/>
    </source>
</evidence>
<dbReference type="AlphaFoldDB" id="A0A8C5EW13"/>
<reference evidence="3" key="3">
    <citation type="submission" date="2025-09" db="UniProtKB">
        <authorList>
            <consortium name="Ensembl"/>
        </authorList>
    </citation>
    <scope>IDENTIFICATION</scope>
</reference>
<evidence type="ECO:0000259" key="2">
    <source>
        <dbReference type="Pfam" id="PF13843"/>
    </source>
</evidence>
<evidence type="ECO:0000313" key="4">
    <source>
        <dbReference type="Proteomes" id="UP000694680"/>
    </source>
</evidence>
<proteinExistence type="predicted"/>
<feature type="compositionally biased region" description="Acidic residues" evidence="1">
    <location>
        <begin position="378"/>
        <end position="394"/>
    </location>
</feature>
<dbReference type="OrthoDB" id="9986773at2759"/>